<keyword evidence="2" id="KW-0677">Repeat</keyword>
<dbReference type="InterPro" id="IPR001810">
    <property type="entry name" value="F-box_dom"/>
</dbReference>
<dbReference type="SMR" id="A0A0A7M867"/>
<evidence type="ECO:0000259" key="3">
    <source>
        <dbReference type="SMART" id="SM00256"/>
    </source>
</evidence>
<dbReference type="PANTHER" id="PTHR46344">
    <property type="entry name" value="OS02G0202900 PROTEIN"/>
    <property type="match status" value="1"/>
</dbReference>
<dbReference type="SMART" id="SM00612">
    <property type="entry name" value="Kelch"/>
    <property type="match status" value="3"/>
</dbReference>
<dbReference type="EMBL" id="KM496542">
    <property type="protein sequence ID" value="AIZ74338.1"/>
    <property type="molecule type" value="mRNA"/>
</dbReference>
<organism evidence="4">
    <name type="scientific">Pinus massoniana</name>
    <name type="common">Chinese red pine</name>
    <dbReference type="NCBI Taxonomy" id="88730"/>
    <lineage>
        <taxon>Eukaryota</taxon>
        <taxon>Viridiplantae</taxon>
        <taxon>Streptophyta</taxon>
        <taxon>Embryophyta</taxon>
        <taxon>Tracheophyta</taxon>
        <taxon>Spermatophyta</taxon>
        <taxon>Pinopsida</taxon>
        <taxon>Pinidae</taxon>
        <taxon>Conifers I</taxon>
        <taxon>Pinales</taxon>
        <taxon>Pinaceae</taxon>
        <taxon>Pinus</taxon>
        <taxon>Pinus subgen. Pinus</taxon>
    </lineage>
</organism>
<dbReference type="PANTHER" id="PTHR46344:SF21">
    <property type="entry name" value="F-BOX_KELCH-REPEAT PROTEIN SKIP30 ISOFORM X2"/>
    <property type="match status" value="1"/>
</dbReference>
<feature type="domain" description="F-box" evidence="3">
    <location>
        <begin position="8"/>
        <end position="48"/>
    </location>
</feature>
<keyword evidence="1" id="KW-0880">Kelch repeat</keyword>
<dbReference type="CDD" id="cd22152">
    <property type="entry name" value="F-box_AtAFR-like"/>
    <property type="match status" value="1"/>
</dbReference>
<dbReference type="InterPro" id="IPR036047">
    <property type="entry name" value="F-box-like_dom_sf"/>
</dbReference>
<gene>
    <name evidence="4" type="primary">F-box</name>
</gene>
<accession>A0A0A7M867</accession>
<dbReference type="Pfam" id="PF01344">
    <property type="entry name" value="Kelch_1"/>
    <property type="match status" value="3"/>
</dbReference>
<dbReference type="InterPro" id="IPR006652">
    <property type="entry name" value="Kelch_1"/>
</dbReference>
<name>A0A0A7M867_PINMS</name>
<dbReference type="SUPFAM" id="SSF117281">
    <property type="entry name" value="Kelch motif"/>
    <property type="match status" value="1"/>
</dbReference>
<dbReference type="InterPro" id="IPR015915">
    <property type="entry name" value="Kelch-typ_b-propeller"/>
</dbReference>
<dbReference type="SMART" id="SM00256">
    <property type="entry name" value="FBOX"/>
    <property type="match status" value="1"/>
</dbReference>
<sequence>MSALIEGLPDAVSLQCLARVPFTFHPQLQLVCRAWRSALRSAELFKARDEVGVTEELLCVSAFDPENIWQVYDPLNDIWTTLPPLPSEIKHLTNFGAVSVAGKLYVLGGGSDDVDPGTGDHGGIFATDEVWAYDPVCRKWARRASMLVARTMFACCVLDKSIIVAGGFTNSRKSISNAEIYDPERDIWEPIAELQHSHNSACCGLVFEGKLHVLHKGLSTVQIFESSEQRWRVEDYGWPPGPMAMVKEEFFVVNNGFIIRQHKPPNLSKVICTAPACLYKIGFAVIGLGNELYVIGGVIGPGRQNLDIQRLSDVDILSVKNERPIWRQATPMTRCQGTIVGCTVLRI</sequence>
<dbReference type="Gene3D" id="2.120.10.80">
    <property type="entry name" value="Kelch-type beta propeller"/>
    <property type="match status" value="1"/>
</dbReference>
<dbReference type="SUPFAM" id="SSF81383">
    <property type="entry name" value="F-box domain"/>
    <property type="match status" value="1"/>
</dbReference>
<evidence type="ECO:0000256" key="1">
    <source>
        <dbReference type="ARBA" id="ARBA00022441"/>
    </source>
</evidence>
<dbReference type="AlphaFoldDB" id="A0A0A7M867"/>
<evidence type="ECO:0000256" key="2">
    <source>
        <dbReference type="ARBA" id="ARBA00022737"/>
    </source>
</evidence>
<evidence type="ECO:0000313" key="4">
    <source>
        <dbReference type="EMBL" id="AIZ74338.1"/>
    </source>
</evidence>
<proteinExistence type="evidence at transcript level"/>
<dbReference type="Pfam" id="PF00646">
    <property type="entry name" value="F-box"/>
    <property type="match status" value="1"/>
</dbReference>
<reference evidence="4" key="1">
    <citation type="submission" date="2014-09" db="EMBL/GenBank/DDBJ databases">
        <authorList>
            <person name="Chen H."/>
            <person name="Yang Z.Q."/>
        </authorList>
    </citation>
    <scope>NUCLEOTIDE SEQUENCE</scope>
</reference>
<protein>
    <submittedName>
        <fullName evidence="4">F-box family protein</fullName>
    </submittedName>
</protein>